<evidence type="ECO:0000256" key="1">
    <source>
        <dbReference type="SAM" id="MobiDB-lite"/>
    </source>
</evidence>
<feature type="compositionally biased region" description="Basic and acidic residues" evidence="1">
    <location>
        <begin position="49"/>
        <end position="63"/>
    </location>
</feature>
<dbReference type="Gramene" id="rna-AYBTSS11_LOCUS6892">
    <property type="protein sequence ID" value="CAJ1935415.1"/>
    <property type="gene ID" value="gene-AYBTSS11_LOCUS6892"/>
</dbReference>
<dbReference type="Proteomes" id="UP001189624">
    <property type="component" value="Chromosome 3"/>
</dbReference>
<name>A0AA86S4R0_9FABA</name>
<dbReference type="AlphaFoldDB" id="A0AA86S4R0"/>
<feature type="compositionally biased region" description="Acidic residues" evidence="1">
    <location>
        <begin position="1"/>
        <end position="11"/>
    </location>
</feature>
<sequence>MDDDKEEEEQGADTSSIKIADDATKGGGADPQNMDMISPMGNKTSRGAKNKERSRQKWRGPRE</sequence>
<protein>
    <submittedName>
        <fullName evidence="2">Uncharacterized protein</fullName>
    </submittedName>
</protein>
<proteinExistence type="predicted"/>
<evidence type="ECO:0000313" key="2">
    <source>
        <dbReference type="EMBL" id="CAJ1935415.1"/>
    </source>
</evidence>
<accession>A0AA86S4R0</accession>
<feature type="region of interest" description="Disordered" evidence="1">
    <location>
        <begin position="1"/>
        <end position="63"/>
    </location>
</feature>
<evidence type="ECO:0000313" key="3">
    <source>
        <dbReference type="Proteomes" id="UP001189624"/>
    </source>
</evidence>
<keyword evidence="3" id="KW-1185">Reference proteome</keyword>
<dbReference type="EMBL" id="OY731400">
    <property type="protein sequence ID" value="CAJ1935415.1"/>
    <property type="molecule type" value="Genomic_DNA"/>
</dbReference>
<reference evidence="2" key="1">
    <citation type="submission" date="2023-10" db="EMBL/GenBank/DDBJ databases">
        <authorList>
            <person name="Domelevo Entfellner J.-B."/>
        </authorList>
    </citation>
    <scope>NUCLEOTIDE SEQUENCE</scope>
</reference>
<organism evidence="2 3">
    <name type="scientific">Sphenostylis stenocarpa</name>
    <dbReference type="NCBI Taxonomy" id="92480"/>
    <lineage>
        <taxon>Eukaryota</taxon>
        <taxon>Viridiplantae</taxon>
        <taxon>Streptophyta</taxon>
        <taxon>Embryophyta</taxon>
        <taxon>Tracheophyta</taxon>
        <taxon>Spermatophyta</taxon>
        <taxon>Magnoliopsida</taxon>
        <taxon>eudicotyledons</taxon>
        <taxon>Gunneridae</taxon>
        <taxon>Pentapetalae</taxon>
        <taxon>rosids</taxon>
        <taxon>fabids</taxon>
        <taxon>Fabales</taxon>
        <taxon>Fabaceae</taxon>
        <taxon>Papilionoideae</taxon>
        <taxon>50 kb inversion clade</taxon>
        <taxon>NPAAA clade</taxon>
        <taxon>indigoferoid/millettioid clade</taxon>
        <taxon>Phaseoleae</taxon>
        <taxon>Sphenostylis</taxon>
    </lineage>
</organism>
<gene>
    <name evidence="2" type="ORF">AYBTSS11_LOCUS6892</name>
</gene>